<keyword evidence="3" id="KW-1185">Reference proteome</keyword>
<protein>
    <submittedName>
        <fullName evidence="2">Uncharacterized protein</fullName>
    </submittedName>
</protein>
<feature type="transmembrane region" description="Helical" evidence="1">
    <location>
        <begin position="278"/>
        <end position="303"/>
    </location>
</feature>
<reference evidence="2" key="1">
    <citation type="journal article" date="2014" name="Int. J. Syst. Evol. Microbiol.">
        <title>Complete genome sequence of Corynebacterium casei LMG S-19264T (=DSM 44701T), isolated from a smear-ripened cheese.</title>
        <authorList>
            <consortium name="US DOE Joint Genome Institute (JGI-PGF)"/>
            <person name="Walter F."/>
            <person name="Albersmeier A."/>
            <person name="Kalinowski J."/>
            <person name="Ruckert C."/>
        </authorList>
    </citation>
    <scope>NUCLEOTIDE SEQUENCE</scope>
    <source>
        <strain evidence="2">CGMCC 1.12997</strain>
    </source>
</reference>
<sequence>MVARSLKRNETISIRYPWLRLFLLACVTLLIQGYHLGVDDGEIYIPAIKKVANPKLYPFGAEFFESHAHMSLFSPLVGETARLLHISAEFAVFCWYIGCTFLILIAGWQLAQIFFRTVRAQWGAVALLAALLPVPVAGTALVLSDNYLSARSFSAPFALLAIGFMLRGRLRMAFVWLVVTALFHPQMAVYCAAFLMLYWYFDRSSQNAEQPVRLLAMAAPSAGLLHSFSLQPAVGAYRDVLYSRTYFFAYGWHWYEWIGAVAPLLLLALFAWRTPRAASVAMATTSRVLIVLGAFSTVVFLVFSSSHRFDNLTRVQPMRMFHLVYLLMFVMLGGVIGEYVLRAKPWRWIALFVPLALGMFTLDRSEYAYSPHIELPGLTAGNAWLEAFAWAREHTPVDAVFALDPEYMAIPGEDLHGFRALSDRSMLADAYKDSGAVTMFPRLLDDWQQQEQMLRGWRSFGPSDFERLAQISPVTWVVVERRQEGGLDCPYSNAAVAVCRLAIK</sequence>
<dbReference type="AlphaFoldDB" id="A0A917H3D8"/>
<organism evidence="2 3">
    <name type="scientific">Edaphobacter dinghuensis</name>
    <dbReference type="NCBI Taxonomy" id="1560005"/>
    <lineage>
        <taxon>Bacteria</taxon>
        <taxon>Pseudomonadati</taxon>
        <taxon>Acidobacteriota</taxon>
        <taxon>Terriglobia</taxon>
        <taxon>Terriglobales</taxon>
        <taxon>Acidobacteriaceae</taxon>
        <taxon>Edaphobacter</taxon>
    </lineage>
</organism>
<feature type="transmembrane region" description="Helical" evidence="1">
    <location>
        <begin position="173"/>
        <end position="201"/>
    </location>
</feature>
<dbReference type="EMBL" id="BMGT01000001">
    <property type="protein sequence ID" value="GGG66125.1"/>
    <property type="molecule type" value="Genomic_DNA"/>
</dbReference>
<keyword evidence="1" id="KW-1133">Transmembrane helix</keyword>
<proteinExistence type="predicted"/>
<accession>A0A917H3D8</accession>
<feature type="transmembrane region" description="Helical" evidence="1">
    <location>
        <begin position="254"/>
        <end position="272"/>
    </location>
</feature>
<feature type="transmembrane region" description="Helical" evidence="1">
    <location>
        <begin position="148"/>
        <end position="166"/>
    </location>
</feature>
<dbReference type="Proteomes" id="UP000647241">
    <property type="component" value="Unassembled WGS sequence"/>
</dbReference>
<feature type="transmembrane region" description="Helical" evidence="1">
    <location>
        <begin position="21"/>
        <end position="37"/>
    </location>
</feature>
<comment type="caution">
    <text evidence="2">The sequence shown here is derived from an EMBL/GenBank/DDBJ whole genome shotgun (WGS) entry which is preliminary data.</text>
</comment>
<reference evidence="2" key="2">
    <citation type="submission" date="2020-09" db="EMBL/GenBank/DDBJ databases">
        <authorList>
            <person name="Sun Q."/>
            <person name="Zhou Y."/>
        </authorList>
    </citation>
    <scope>NUCLEOTIDE SEQUENCE</scope>
    <source>
        <strain evidence="2">CGMCC 1.12997</strain>
    </source>
</reference>
<name>A0A917H3D8_9BACT</name>
<keyword evidence="1" id="KW-0472">Membrane</keyword>
<gene>
    <name evidence="2" type="ORF">GCM10011585_04960</name>
</gene>
<feature type="transmembrane region" description="Helical" evidence="1">
    <location>
        <begin position="90"/>
        <end position="110"/>
    </location>
</feature>
<keyword evidence="1" id="KW-0812">Transmembrane</keyword>
<feature type="transmembrane region" description="Helical" evidence="1">
    <location>
        <begin position="323"/>
        <end position="340"/>
    </location>
</feature>
<evidence type="ECO:0000256" key="1">
    <source>
        <dbReference type="SAM" id="Phobius"/>
    </source>
</evidence>
<evidence type="ECO:0000313" key="3">
    <source>
        <dbReference type="Proteomes" id="UP000647241"/>
    </source>
</evidence>
<evidence type="ECO:0000313" key="2">
    <source>
        <dbReference type="EMBL" id="GGG66125.1"/>
    </source>
</evidence>
<feature type="transmembrane region" description="Helical" evidence="1">
    <location>
        <begin position="122"/>
        <end position="142"/>
    </location>
</feature>